<sequence>MPGFKVLIVGAGLGGLTLAQSLRAAGTEVRVF</sequence>
<gene>
    <name evidence="1" type="ORF">M8523_33075</name>
</gene>
<reference evidence="1" key="1">
    <citation type="submission" date="2022-05" db="EMBL/GenBank/DDBJ databases">
        <authorList>
            <person name="Pankratov T."/>
        </authorList>
    </citation>
    <scope>NUCLEOTIDE SEQUENCE</scope>
    <source>
        <strain evidence="1">BP6-180914</strain>
    </source>
</reference>
<dbReference type="RefSeq" id="WP_282589113.1">
    <property type="nucleotide sequence ID" value="NZ_JAMOIM010000062.1"/>
</dbReference>
<dbReference type="Proteomes" id="UP001165667">
    <property type="component" value="Unassembled WGS sequence"/>
</dbReference>
<evidence type="ECO:0000313" key="1">
    <source>
        <dbReference type="EMBL" id="MCW6512738.1"/>
    </source>
</evidence>
<comment type="caution">
    <text evidence="1">The sequence shown here is derived from an EMBL/GenBank/DDBJ whole genome shotgun (WGS) entry which is preliminary data.</text>
</comment>
<name>A0AA42CMP2_9HYPH</name>
<dbReference type="SUPFAM" id="SSF51905">
    <property type="entry name" value="FAD/NAD(P)-binding domain"/>
    <property type="match status" value="1"/>
</dbReference>
<proteinExistence type="predicted"/>
<dbReference type="GO" id="GO:0071949">
    <property type="term" value="F:FAD binding"/>
    <property type="evidence" value="ECO:0007669"/>
    <property type="project" value="InterPro"/>
</dbReference>
<dbReference type="InterPro" id="IPR036188">
    <property type="entry name" value="FAD/NAD-bd_sf"/>
</dbReference>
<dbReference type="Gene3D" id="3.50.50.60">
    <property type="entry name" value="FAD/NAD(P)-binding domain"/>
    <property type="match status" value="1"/>
</dbReference>
<dbReference type="Pfam" id="PF13450">
    <property type="entry name" value="NAD_binding_8"/>
    <property type="match status" value="1"/>
</dbReference>
<protein>
    <submittedName>
        <fullName evidence="1">NAD(P)-binding protein</fullName>
    </submittedName>
</protein>
<organism evidence="1 2">
    <name type="scientific">Lichenifustis flavocetrariae</name>
    <dbReference type="NCBI Taxonomy" id="2949735"/>
    <lineage>
        <taxon>Bacteria</taxon>
        <taxon>Pseudomonadati</taxon>
        <taxon>Pseudomonadota</taxon>
        <taxon>Alphaproteobacteria</taxon>
        <taxon>Hyphomicrobiales</taxon>
        <taxon>Lichenihabitantaceae</taxon>
        <taxon>Lichenifustis</taxon>
    </lineage>
</organism>
<accession>A0AA42CMP2</accession>
<dbReference type="AlphaFoldDB" id="A0AA42CMP2"/>
<evidence type="ECO:0000313" key="2">
    <source>
        <dbReference type="Proteomes" id="UP001165667"/>
    </source>
</evidence>
<keyword evidence="2" id="KW-1185">Reference proteome</keyword>
<dbReference type="EMBL" id="JAMOIM010000062">
    <property type="protein sequence ID" value="MCW6512738.1"/>
    <property type="molecule type" value="Genomic_DNA"/>
</dbReference>